<gene>
    <name evidence="3" type="ORF">HYG86_17635</name>
</gene>
<keyword evidence="4" id="KW-1185">Reference proteome</keyword>
<dbReference type="GO" id="GO:0003676">
    <property type="term" value="F:nucleic acid binding"/>
    <property type="evidence" value="ECO:0007669"/>
    <property type="project" value="InterPro"/>
</dbReference>
<feature type="domain" description="DDH" evidence="1">
    <location>
        <begin position="24"/>
        <end position="162"/>
    </location>
</feature>
<feature type="domain" description="DHHA1" evidence="2">
    <location>
        <begin position="241"/>
        <end position="315"/>
    </location>
</feature>
<organism evidence="3 4">
    <name type="scientific">Alkalicella caledoniensis</name>
    <dbReference type="NCBI Taxonomy" id="2731377"/>
    <lineage>
        <taxon>Bacteria</taxon>
        <taxon>Bacillati</taxon>
        <taxon>Bacillota</taxon>
        <taxon>Clostridia</taxon>
        <taxon>Eubacteriales</taxon>
        <taxon>Proteinivoracaceae</taxon>
        <taxon>Alkalicella</taxon>
    </lineage>
</organism>
<sequence>MSLIEMNKQLDQIVEFIKTEDNFSIVAHQSPDGDSLGSILALGLSLKNMGKRVRMYSSDPIPKQLSFLEIMDQIVIGVPKDKDSVLIVLDCSDEKRLTTQNIHPQEFKYVINIDHHPANTMFGNLNFCVDNKIATCELVYFLLQQLPIKMDVPIAEALYLGIITDSGFFGYDNTTAGTHNIVADLLTIGVHPNKFKKNLEKKPFKYLKLLGMLFSKIQQDKTGKVSYLRIKKEDLISQGIEDFSDLDDMVDYLRNIDGTEVAVFIKEDGDQYKFSLRSNSRIDVGNLCRQLGGGGHSKAAGFSTNENPTLILEKILEEIS</sequence>
<proteinExistence type="predicted"/>
<dbReference type="InterPro" id="IPR003156">
    <property type="entry name" value="DHHA1_dom"/>
</dbReference>
<dbReference type="InterPro" id="IPR038763">
    <property type="entry name" value="DHH_sf"/>
</dbReference>
<dbReference type="InterPro" id="IPR001667">
    <property type="entry name" value="DDH_dom"/>
</dbReference>
<dbReference type="Gene3D" id="3.10.310.30">
    <property type="match status" value="1"/>
</dbReference>
<dbReference type="SUPFAM" id="SSF64182">
    <property type="entry name" value="DHH phosphoesterases"/>
    <property type="match status" value="1"/>
</dbReference>
<dbReference type="KEGG" id="acae:HYG86_17635"/>
<evidence type="ECO:0000313" key="4">
    <source>
        <dbReference type="Proteomes" id="UP000516160"/>
    </source>
</evidence>
<dbReference type="AlphaFoldDB" id="A0A7G9WCQ5"/>
<dbReference type="Pfam" id="PF01368">
    <property type="entry name" value="DHH"/>
    <property type="match status" value="1"/>
</dbReference>
<dbReference type="PANTHER" id="PTHR47618:SF1">
    <property type="entry name" value="BIFUNCTIONAL OLIGORIBONUCLEASE AND PAP PHOSPHATASE NRNA"/>
    <property type="match status" value="1"/>
</dbReference>
<accession>A0A7G9WCQ5</accession>
<dbReference type="PANTHER" id="PTHR47618">
    <property type="entry name" value="BIFUNCTIONAL OLIGORIBONUCLEASE AND PAP PHOSPHATASE NRNA"/>
    <property type="match status" value="1"/>
</dbReference>
<protein>
    <submittedName>
        <fullName evidence="3">Bifunctional oligoribonuclease/PAP phosphatase NrnA</fullName>
    </submittedName>
</protein>
<dbReference type="Gene3D" id="3.90.1640.10">
    <property type="entry name" value="inorganic pyrophosphatase (n-terminal core)"/>
    <property type="match status" value="1"/>
</dbReference>
<dbReference type="InterPro" id="IPR051319">
    <property type="entry name" value="Oligoribo/pAp-PDE_c-di-AMP_PDE"/>
</dbReference>
<evidence type="ECO:0000259" key="1">
    <source>
        <dbReference type="Pfam" id="PF01368"/>
    </source>
</evidence>
<dbReference type="RefSeq" id="WP_213166859.1">
    <property type="nucleotide sequence ID" value="NZ_CP058559.1"/>
</dbReference>
<evidence type="ECO:0000313" key="3">
    <source>
        <dbReference type="EMBL" id="QNO16467.1"/>
    </source>
</evidence>
<dbReference type="Proteomes" id="UP000516160">
    <property type="component" value="Chromosome"/>
</dbReference>
<reference evidence="3 4" key="1">
    <citation type="submission" date="2020-07" db="EMBL/GenBank/DDBJ databases">
        <title>Alkalicella. sp. LB2 genome.</title>
        <authorList>
            <person name="Postec A."/>
            <person name="Quemeneur M."/>
        </authorList>
    </citation>
    <scope>NUCLEOTIDE SEQUENCE [LARGE SCALE GENOMIC DNA]</scope>
    <source>
        <strain evidence="3 4">LB2</strain>
    </source>
</reference>
<dbReference type="EMBL" id="CP058559">
    <property type="protein sequence ID" value="QNO16467.1"/>
    <property type="molecule type" value="Genomic_DNA"/>
</dbReference>
<name>A0A7G9WCQ5_ALKCA</name>
<evidence type="ECO:0000259" key="2">
    <source>
        <dbReference type="Pfam" id="PF02272"/>
    </source>
</evidence>
<dbReference type="Pfam" id="PF02272">
    <property type="entry name" value="DHHA1"/>
    <property type="match status" value="1"/>
</dbReference>